<reference evidence="11 12" key="1">
    <citation type="submission" date="2017-06" db="EMBL/GenBank/DDBJ databases">
        <title>Comparative genomic analysis of Ambrosia Fusariam Clade fungi.</title>
        <authorList>
            <person name="Stajich J.E."/>
            <person name="Carrillo J."/>
            <person name="Kijimoto T."/>
            <person name="Eskalen A."/>
            <person name="O'Donnell K."/>
            <person name="Kasson M."/>
        </authorList>
    </citation>
    <scope>NUCLEOTIDE SEQUENCE [LARGE SCALE GENOMIC DNA]</scope>
    <source>
        <strain evidence="11 12">NRRL62584</strain>
    </source>
</reference>
<evidence type="ECO:0000313" key="12">
    <source>
        <dbReference type="Proteomes" id="UP000288168"/>
    </source>
</evidence>
<comment type="subunit">
    <text evidence="2">Component of the EKC/KEOPS complex composed of at least BUD32, CGI121, GON7, KAE1 and PCC1; the whole complex dimerizes.</text>
</comment>
<comment type="catalytic activity">
    <reaction evidence="9">
        <text>L-seryl-[protein] + ATP = O-phospho-L-seryl-[protein] + ADP + H(+)</text>
        <dbReference type="Rhea" id="RHEA:17989"/>
        <dbReference type="Rhea" id="RHEA-COMP:9863"/>
        <dbReference type="Rhea" id="RHEA-COMP:11604"/>
        <dbReference type="ChEBI" id="CHEBI:15378"/>
        <dbReference type="ChEBI" id="CHEBI:29999"/>
        <dbReference type="ChEBI" id="CHEBI:30616"/>
        <dbReference type="ChEBI" id="CHEBI:83421"/>
        <dbReference type="ChEBI" id="CHEBI:456216"/>
        <dbReference type="EC" id="2.7.11.1"/>
    </reaction>
</comment>
<evidence type="ECO:0000256" key="5">
    <source>
        <dbReference type="ARBA" id="ARBA00019973"/>
    </source>
</evidence>
<dbReference type="Proteomes" id="UP000288168">
    <property type="component" value="Unassembled WGS sequence"/>
</dbReference>
<dbReference type="InterPro" id="IPR011009">
    <property type="entry name" value="Kinase-like_dom_sf"/>
</dbReference>
<evidence type="ECO:0000256" key="3">
    <source>
        <dbReference type="ARBA" id="ARBA00012513"/>
    </source>
</evidence>
<keyword evidence="12" id="KW-1185">Reference proteome</keyword>
<dbReference type="GO" id="GO:0005737">
    <property type="term" value="C:cytoplasm"/>
    <property type="evidence" value="ECO:0007669"/>
    <property type="project" value="TreeGrafter"/>
</dbReference>
<evidence type="ECO:0000259" key="10">
    <source>
        <dbReference type="PROSITE" id="PS50011"/>
    </source>
</evidence>
<protein>
    <recommendedName>
        <fullName evidence="5">EKC/KEOPS complex subunit BUD32</fullName>
        <ecNumber evidence="3">2.7.11.1</ecNumber>
    </recommendedName>
    <alternativeName>
        <fullName evidence="6 7">Atypical Serine/threonine protein kinase BUD32</fullName>
    </alternativeName>
    <alternativeName>
        <fullName evidence="4">EKC/KEOPS complex subunit bud32</fullName>
    </alternativeName>
</protein>
<dbReference type="PROSITE" id="PS50011">
    <property type="entry name" value="PROTEIN_KINASE_DOM"/>
    <property type="match status" value="1"/>
</dbReference>
<dbReference type="InterPro" id="IPR000719">
    <property type="entry name" value="Prot_kinase_dom"/>
</dbReference>
<evidence type="ECO:0000256" key="6">
    <source>
        <dbReference type="ARBA" id="ARBA00030980"/>
    </source>
</evidence>
<evidence type="ECO:0000256" key="9">
    <source>
        <dbReference type="ARBA" id="ARBA00048679"/>
    </source>
</evidence>
<dbReference type="Gene3D" id="1.10.510.10">
    <property type="entry name" value="Transferase(Phosphotransferase) domain 1"/>
    <property type="match status" value="1"/>
</dbReference>
<dbReference type="InterPro" id="IPR050167">
    <property type="entry name" value="Ser_Thr_protein_kinase"/>
</dbReference>
<dbReference type="GO" id="GO:0005524">
    <property type="term" value="F:ATP binding"/>
    <property type="evidence" value="ECO:0007669"/>
    <property type="project" value="InterPro"/>
</dbReference>
<comment type="caution">
    <text evidence="11">The sequence shown here is derived from an EMBL/GenBank/DDBJ whole genome shotgun (WGS) entry which is preliminary data.</text>
</comment>
<comment type="function">
    <text evidence="1">Component of the EKC/KEOPS complex that is required for the formation of a threonylcarbamoyl group on adenosine at position 37 (t(6)A37) in tRNAs that read codons beginning with adenine. The complex is probably involved in the transfer of the threonylcarbamoyl moiety of threonylcarbamoyl-AMP (TC-AMP) to the N6 group of A37. BUD32 has ATPase activity in the context of the EKC/KEOPS complex and likely plays a supporting role to the catalytic subunit KAE1. The EKC/KEOPS complex also promotes both telomere uncapping and telomere elongation. The complex is required for efficient recruitment of transcriptional coactivators.</text>
</comment>
<evidence type="ECO:0000256" key="2">
    <source>
        <dbReference type="ARBA" id="ARBA00011534"/>
    </source>
</evidence>
<evidence type="ECO:0000256" key="1">
    <source>
        <dbReference type="ARBA" id="ARBA00003747"/>
    </source>
</evidence>
<dbReference type="GO" id="GO:0004674">
    <property type="term" value="F:protein serine/threonine kinase activity"/>
    <property type="evidence" value="ECO:0007669"/>
    <property type="project" value="UniProtKB-EC"/>
</dbReference>
<dbReference type="PANTHER" id="PTHR23257">
    <property type="entry name" value="SERINE-THREONINE PROTEIN KINASE"/>
    <property type="match status" value="1"/>
</dbReference>
<dbReference type="STRING" id="1325734.A0A428NVN3"/>
<dbReference type="InterPro" id="IPR001245">
    <property type="entry name" value="Ser-Thr/Tyr_kinase_cat_dom"/>
</dbReference>
<name>A0A428NVN3_9HYPO</name>
<evidence type="ECO:0000256" key="4">
    <source>
        <dbReference type="ARBA" id="ARBA00013948"/>
    </source>
</evidence>
<dbReference type="GO" id="GO:0007165">
    <property type="term" value="P:signal transduction"/>
    <property type="evidence" value="ECO:0007669"/>
    <property type="project" value="TreeGrafter"/>
</dbReference>
<dbReference type="OrthoDB" id="1668230at2759"/>
<sequence length="266" mass="30543">MERAHRFEVLATGGSSYVSTTDDAQVVLKGYQVWEDGKRFLDYYEDPGNPQTSGEENILREAAVYQHLGNHPCVLQFLGLEELDPGIHSLRLELAPLDNVRSYIKQHPDEPPIIAIRLRMAANTAQGLAYLHSKQVQHCDLSCRNLMLFDDFQVKLGDFGASLIEGRDFPETFCEEAQYELPLREREFKSRPARKRELFALGSAIYEITTWRRPWDSLGDDEVEARYGREVFPEVDDNVAGSIITRCWEEKYDNADEVARDLEKLI</sequence>
<dbReference type="EC" id="2.7.11.1" evidence="3"/>
<dbReference type="InterPro" id="IPR008266">
    <property type="entry name" value="Tyr_kinase_AS"/>
</dbReference>
<comment type="catalytic activity">
    <reaction evidence="8">
        <text>L-threonyl-[protein] + ATP = O-phospho-L-threonyl-[protein] + ADP + H(+)</text>
        <dbReference type="Rhea" id="RHEA:46608"/>
        <dbReference type="Rhea" id="RHEA-COMP:11060"/>
        <dbReference type="Rhea" id="RHEA-COMP:11605"/>
        <dbReference type="ChEBI" id="CHEBI:15378"/>
        <dbReference type="ChEBI" id="CHEBI:30013"/>
        <dbReference type="ChEBI" id="CHEBI:30616"/>
        <dbReference type="ChEBI" id="CHEBI:61977"/>
        <dbReference type="ChEBI" id="CHEBI:456216"/>
        <dbReference type="EC" id="2.7.11.1"/>
    </reaction>
</comment>
<evidence type="ECO:0000256" key="8">
    <source>
        <dbReference type="ARBA" id="ARBA00047899"/>
    </source>
</evidence>
<dbReference type="Pfam" id="PF07714">
    <property type="entry name" value="PK_Tyr_Ser-Thr"/>
    <property type="match status" value="1"/>
</dbReference>
<evidence type="ECO:0000256" key="7">
    <source>
        <dbReference type="ARBA" id="ARBA00033194"/>
    </source>
</evidence>
<accession>A0A428NVN3</accession>
<proteinExistence type="predicted"/>
<dbReference type="AlphaFoldDB" id="A0A428NVN3"/>
<evidence type="ECO:0000313" key="11">
    <source>
        <dbReference type="EMBL" id="RSL44874.1"/>
    </source>
</evidence>
<gene>
    <name evidence="11" type="ORF">CEP54_014504</name>
</gene>
<feature type="domain" description="Protein kinase" evidence="10">
    <location>
        <begin position="4"/>
        <end position="266"/>
    </location>
</feature>
<dbReference type="EMBL" id="NKCI01000278">
    <property type="protein sequence ID" value="RSL44874.1"/>
    <property type="molecule type" value="Genomic_DNA"/>
</dbReference>
<dbReference type="PROSITE" id="PS00109">
    <property type="entry name" value="PROTEIN_KINASE_TYR"/>
    <property type="match status" value="1"/>
</dbReference>
<organism evidence="11 12">
    <name type="scientific">Fusarium duplospermum</name>
    <dbReference type="NCBI Taxonomy" id="1325734"/>
    <lineage>
        <taxon>Eukaryota</taxon>
        <taxon>Fungi</taxon>
        <taxon>Dikarya</taxon>
        <taxon>Ascomycota</taxon>
        <taxon>Pezizomycotina</taxon>
        <taxon>Sordariomycetes</taxon>
        <taxon>Hypocreomycetidae</taxon>
        <taxon>Hypocreales</taxon>
        <taxon>Nectriaceae</taxon>
        <taxon>Fusarium</taxon>
        <taxon>Fusarium solani species complex</taxon>
    </lineage>
</organism>
<dbReference type="SUPFAM" id="SSF56112">
    <property type="entry name" value="Protein kinase-like (PK-like)"/>
    <property type="match status" value="1"/>
</dbReference>